<protein>
    <submittedName>
        <fullName evidence="1">Membrane protein</fullName>
    </submittedName>
</protein>
<name>E1X4R2_HALMS</name>
<dbReference type="KEGG" id="bmx:BMS_2340"/>
<evidence type="ECO:0000313" key="1">
    <source>
        <dbReference type="EMBL" id="CBW27138.1"/>
    </source>
</evidence>
<dbReference type="HOGENOM" id="CLU_2219440_0_0_7"/>
<dbReference type="STRING" id="862908.BMS_2340"/>
<dbReference type="Proteomes" id="UP000008963">
    <property type="component" value="Chromosome"/>
</dbReference>
<dbReference type="AlphaFoldDB" id="E1X4R2"/>
<organism evidence="1 2">
    <name type="scientific">Halobacteriovorax marinus (strain ATCC BAA-682 / DSM 15412 / SJ)</name>
    <name type="common">Bacteriovorax marinus</name>
    <dbReference type="NCBI Taxonomy" id="862908"/>
    <lineage>
        <taxon>Bacteria</taxon>
        <taxon>Pseudomonadati</taxon>
        <taxon>Bdellovibrionota</taxon>
        <taxon>Bacteriovoracia</taxon>
        <taxon>Bacteriovoracales</taxon>
        <taxon>Halobacteriovoraceae</taxon>
        <taxon>Halobacteriovorax</taxon>
    </lineage>
</organism>
<accession>E1X4R2</accession>
<sequence length="106" mass="11729">MAKVKPTLIRIIGVEMKKLIAIIGLTLMTSAASASVLKVCAVQANETCAEITNREDFLQCHNAIMQMCLDYGNGNYKSVPACERYCNSLPEPTQRQICLQTCEPKF</sequence>
<keyword evidence="2" id="KW-1185">Reference proteome</keyword>
<dbReference type="EMBL" id="FQ312005">
    <property type="protein sequence ID" value="CBW27138.1"/>
    <property type="molecule type" value="Genomic_DNA"/>
</dbReference>
<dbReference type="PATRIC" id="fig|862908.3.peg.2228"/>
<gene>
    <name evidence="1" type="ordered locus">BMS_2340</name>
</gene>
<evidence type="ECO:0000313" key="2">
    <source>
        <dbReference type="Proteomes" id="UP000008963"/>
    </source>
</evidence>
<reference evidence="2" key="1">
    <citation type="journal article" date="2013" name="ISME J.">
        <title>A small predatory core genome in the divergent marine Bacteriovorax marinus SJ and the terrestrial Bdellovibrio bacteriovorus.</title>
        <authorList>
            <person name="Crossman L.C."/>
            <person name="Chen H."/>
            <person name="Cerdeno-Tarraga A.M."/>
            <person name="Brooks K."/>
            <person name="Quail M.A."/>
            <person name="Pineiro S.A."/>
            <person name="Hobley L."/>
            <person name="Sockett R.E."/>
            <person name="Bentley S.D."/>
            <person name="Parkhill J."/>
            <person name="Williams H.N."/>
            <person name="Stine O.C."/>
        </authorList>
    </citation>
    <scope>NUCLEOTIDE SEQUENCE [LARGE SCALE GENOMIC DNA]</scope>
    <source>
        <strain evidence="2">ATCC BAA-682 / DSM 15412 / SJ</strain>
    </source>
</reference>
<proteinExistence type="predicted"/>